<gene>
    <name evidence="1" type="ORF">GJ654_08740</name>
</gene>
<accession>A0A6N8DKU5</accession>
<proteinExistence type="predicted"/>
<protein>
    <submittedName>
        <fullName evidence="1">Uncharacterized protein</fullName>
    </submittedName>
</protein>
<evidence type="ECO:0000313" key="2">
    <source>
        <dbReference type="Proteomes" id="UP000439113"/>
    </source>
</evidence>
<comment type="caution">
    <text evidence="1">The sequence shown here is derived from an EMBL/GenBank/DDBJ whole genome shotgun (WGS) entry which is preliminary data.</text>
</comment>
<dbReference type="AlphaFoldDB" id="A0A6N8DKU5"/>
<sequence length="73" mass="7928">MTSSDDTNVTELIEINLMFAQMELSLGASDDASILRALDHIMEALKHLRVEMPGALPESVEQTPSVKLPGDFG</sequence>
<dbReference type="Proteomes" id="UP000439113">
    <property type="component" value="Unassembled WGS sequence"/>
</dbReference>
<reference evidence="1 2" key="1">
    <citation type="submission" date="2019-11" db="EMBL/GenBank/DDBJ databases">
        <title>Whole-genome sequence of a Rhodoblastus acidophilus DSM 142.</title>
        <authorList>
            <person name="Kyndt J.A."/>
            <person name="Meyer T.E."/>
        </authorList>
    </citation>
    <scope>NUCLEOTIDE SEQUENCE [LARGE SCALE GENOMIC DNA]</scope>
    <source>
        <strain evidence="1 2">DSM 142</strain>
    </source>
</reference>
<dbReference type="OrthoDB" id="9987632at2"/>
<dbReference type="EMBL" id="WNKS01000006">
    <property type="protein sequence ID" value="MTV31079.1"/>
    <property type="molecule type" value="Genomic_DNA"/>
</dbReference>
<dbReference type="RefSeq" id="WP_155445774.1">
    <property type="nucleotide sequence ID" value="NZ_JAOQNR010000006.1"/>
</dbReference>
<organism evidence="1 2">
    <name type="scientific">Rhodoblastus acidophilus</name>
    <name type="common">Rhodopseudomonas acidophila</name>
    <dbReference type="NCBI Taxonomy" id="1074"/>
    <lineage>
        <taxon>Bacteria</taxon>
        <taxon>Pseudomonadati</taxon>
        <taxon>Pseudomonadota</taxon>
        <taxon>Alphaproteobacteria</taxon>
        <taxon>Hyphomicrobiales</taxon>
        <taxon>Rhodoblastaceae</taxon>
        <taxon>Rhodoblastus</taxon>
    </lineage>
</organism>
<evidence type="ECO:0000313" key="1">
    <source>
        <dbReference type="EMBL" id="MTV31079.1"/>
    </source>
</evidence>
<name>A0A6N8DKU5_RHOAC</name>